<feature type="region of interest" description="Disordered" evidence="1">
    <location>
        <begin position="41"/>
        <end position="72"/>
    </location>
</feature>
<gene>
    <name evidence="2" type="ORF">RPR59_05090</name>
</gene>
<proteinExistence type="predicted"/>
<accession>A0ABZ0BB71</accession>
<name>A0ABZ0BB71_9SPHN</name>
<organism evidence="2 3">
    <name type="scientific">Stakelama saccharophila</name>
    <dbReference type="NCBI Taxonomy" id="3075605"/>
    <lineage>
        <taxon>Bacteria</taxon>
        <taxon>Pseudomonadati</taxon>
        <taxon>Pseudomonadota</taxon>
        <taxon>Alphaproteobacteria</taxon>
        <taxon>Sphingomonadales</taxon>
        <taxon>Sphingomonadaceae</taxon>
        <taxon>Stakelama</taxon>
    </lineage>
</organism>
<sequence length="72" mass="8225">MTEAELFRNRAAHDREAADAATLDPVRDRHLRSAAVWTSMANRSERVAEQRERNEAEKAANRTAEYANRIAE</sequence>
<dbReference type="Proteomes" id="UP001302249">
    <property type="component" value="Chromosome"/>
</dbReference>
<keyword evidence="3" id="KW-1185">Reference proteome</keyword>
<evidence type="ECO:0000313" key="3">
    <source>
        <dbReference type="Proteomes" id="UP001302249"/>
    </source>
</evidence>
<evidence type="ECO:0000256" key="1">
    <source>
        <dbReference type="SAM" id="MobiDB-lite"/>
    </source>
</evidence>
<feature type="compositionally biased region" description="Basic and acidic residues" evidence="1">
    <location>
        <begin position="43"/>
        <end position="60"/>
    </location>
</feature>
<dbReference type="EMBL" id="CP135076">
    <property type="protein sequence ID" value="WNO54629.1"/>
    <property type="molecule type" value="Genomic_DNA"/>
</dbReference>
<evidence type="ECO:0000313" key="2">
    <source>
        <dbReference type="EMBL" id="WNO54629.1"/>
    </source>
</evidence>
<reference evidence="2 3" key="1">
    <citation type="submission" date="2023-09" db="EMBL/GenBank/DDBJ databases">
        <authorList>
            <person name="Rey-Velasco X."/>
        </authorList>
    </citation>
    <scope>NUCLEOTIDE SEQUENCE [LARGE SCALE GENOMIC DNA]</scope>
    <source>
        <strain evidence="2 3">W311</strain>
    </source>
</reference>
<protein>
    <submittedName>
        <fullName evidence="2">Uncharacterized protein</fullName>
    </submittedName>
</protein>
<dbReference type="RefSeq" id="WP_313917332.1">
    <property type="nucleotide sequence ID" value="NZ_CP135076.1"/>
</dbReference>